<sequence length="119" mass="14649">MDEHVTYVTQVVDAPKLTQHQAFYQRNSRRLKQEARERWRRNRENFETLSKPEQEVARERRRKSWAVYREKHRDELREKERMRRYDSFQTHEADYLTYGLLHAQYRSAEMSGVAIDVMS</sequence>
<protein>
    <submittedName>
        <fullName evidence="1">Uncharacterized protein</fullName>
    </submittedName>
</protein>
<evidence type="ECO:0000313" key="1">
    <source>
        <dbReference type="EMBL" id="KAF9472051.1"/>
    </source>
</evidence>
<keyword evidence="2" id="KW-1185">Reference proteome</keyword>
<accession>A0A9P5YQD9</accession>
<dbReference type="Proteomes" id="UP000807469">
    <property type="component" value="Unassembled WGS sequence"/>
</dbReference>
<name>A0A9P5YQD9_9AGAR</name>
<reference evidence="1" key="1">
    <citation type="submission" date="2020-11" db="EMBL/GenBank/DDBJ databases">
        <authorList>
            <consortium name="DOE Joint Genome Institute"/>
            <person name="Ahrendt S."/>
            <person name="Riley R."/>
            <person name="Andreopoulos W."/>
            <person name="Labutti K."/>
            <person name="Pangilinan J."/>
            <person name="Ruiz-Duenas F.J."/>
            <person name="Barrasa J.M."/>
            <person name="Sanchez-Garcia M."/>
            <person name="Camarero S."/>
            <person name="Miyauchi S."/>
            <person name="Serrano A."/>
            <person name="Linde D."/>
            <person name="Babiker R."/>
            <person name="Drula E."/>
            <person name="Ayuso-Fernandez I."/>
            <person name="Pacheco R."/>
            <person name="Padilla G."/>
            <person name="Ferreira P."/>
            <person name="Barriuso J."/>
            <person name="Kellner H."/>
            <person name="Castanera R."/>
            <person name="Alfaro M."/>
            <person name="Ramirez L."/>
            <person name="Pisabarro A.G."/>
            <person name="Kuo A."/>
            <person name="Tritt A."/>
            <person name="Lipzen A."/>
            <person name="He G."/>
            <person name="Yan M."/>
            <person name="Ng V."/>
            <person name="Cullen D."/>
            <person name="Martin F."/>
            <person name="Rosso M.-N."/>
            <person name="Henrissat B."/>
            <person name="Hibbett D."/>
            <person name="Martinez A.T."/>
            <person name="Grigoriev I.V."/>
        </authorList>
    </citation>
    <scope>NUCLEOTIDE SEQUENCE</scope>
    <source>
        <strain evidence="1">CIRM-BRFM 674</strain>
    </source>
</reference>
<proteinExistence type="predicted"/>
<gene>
    <name evidence="1" type="ORF">BDN70DRAFT_900845</name>
</gene>
<dbReference type="EMBL" id="MU155585">
    <property type="protein sequence ID" value="KAF9472051.1"/>
    <property type="molecule type" value="Genomic_DNA"/>
</dbReference>
<dbReference type="OrthoDB" id="10495049at2759"/>
<evidence type="ECO:0000313" key="2">
    <source>
        <dbReference type="Proteomes" id="UP000807469"/>
    </source>
</evidence>
<comment type="caution">
    <text evidence="1">The sequence shown here is derived from an EMBL/GenBank/DDBJ whole genome shotgun (WGS) entry which is preliminary data.</text>
</comment>
<dbReference type="AlphaFoldDB" id="A0A9P5YQD9"/>
<organism evidence="1 2">
    <name type="scientific">Pholiota conissans</name>
    <dbReference type="NCBI Taxonomy" id="109636"/>
    <lineage>
        <taxon>Eukaryota</taxon>
        <taxon>Fungi</taxon>
        <taxon>Dikarya</taxon>
        <taxon>Basidiomycota</taxon>
        <taxon>Agaricomycotina</taxon>
        <taxon>Agaricomycetes</taxon>
        <taxon>Agaricomycetidae</taxon>
        <taxon>Agaricales</taxon>
        <taxon>Agaricineae</taxon>
        <taxon>Strophariaceae</taxon>
        <taxon>Pholiota</taxon>
    </lineage>
</organism>